<dbReference type="InterPro" id="IPR037185">
    <property type="entry name" value="EmrE-like"/>
</dbReference>
<evidence type="ECO:0000313" key="3">
    <source>
        <dbReference type="Proteomes" id="UP000677244"/>
    </source>
</evidence>
<dbReference type="PANTHER" id="PTHR34821:SF2">
    <property type="entry name" value="INNER MEMBRANE PROTEIN YDCZ"/>
    <property type="match status" value="1"/>
</dbReference>
<evidence type="ECO:0000256" key="1">
    <source>
        <dbReference type="SAM" id="Phobius"/>
    </source>
</evidence>
<reference evidence="2 3" key="1">
    <citation type="submission" date="2021-03" db="EMBL/GenBank/DDBJ databases">
        <title>Assistant Professor.</title>
        <authorList>
            <person name="Huq M.A."/>
        </authorList>
    </citation>
    <scope>NUCLEOTIDE SEQUENCE [LARGE SCALE GENOMIC DNA]</scope>
    <source>
        <strain evidence="2 3">MAH-29</strain>
    </source>
</reference>
<organism evidence="2 3">
    <name type="scientific">Niastella soli</name>
    <dbReference type="NCBI Taxonomy" id="2821487"/>
    <lineage>
        <taxon>Bacteria</taxon>
        <taxon>Pseudomonadati</taxon>
        <taxon>Bacteroidota</taxon>
        <taxon>Chitinophagia</taxon>
        <taxon>Chitinophagales</taxon>
        <taxon>Chitinophagaceae</taxon>
        <taxon>Niastella</taxon>
    </lineage>
</organism>
<sequence length="146" mass="15771">MKYIWIIMALLSGAFLPIQGGINSRLGKEIASPVHASLISFLVGAAILFIYTILTHQQVQLSGLKTAPLYLWSGGLLGAFYVTVIILAFPKIGPALTFGLVVAGQMIISILLDHFNILVAQPHPVNVWKLLGVLLVIAGVIIIRKF</sequence>
<dbReference type="InterPro" id="IPR006750">
    <property type="entry name" value="YdcZ"/>
</dbReference>
<keyword evidence="1" id="KW-1133">Transmembrane helix</keyword>
<name>A0ABS3YYC5_9BACT</name>
<comment type="caution">
    <text evidence="2">The sequence shown here is derived from an EMBL/GenBank/DDBJ whole genome shotgun (WGS) entry which is preliminary data.</text>
</comment>
<dbReference type="PANTHER" id="PTHR34821">
    <property type="entry name" value="INNER MEMBRANE PROTEIN YDCZ"/>
    <property type="match status" value="1"/>
</dbReference>
<keyword evidence="1" id="KW-0472">Membrane</keyword>
<dbReference type="EMBL" id="JAGHKO010000004">
    <property type="protein sequence ID" value="MBO9202512.1"/>
    <property type="molecule type" value="Genomic_DNA"/>
</dbReference>
<feature type="transmembrane region" description="Helical" evidence="1">
    <location>
        <begin position="67"/>
        <end position="89"/>
    </location>
</feature>
<proteinExistence type="predicted"/>
<dbReference type="Pfam" id="PF04657">
    <property type="entry name" value="DMT_YdcZ"/>
    <property type="match status" value="1"/>
</dbReference>
<gene>
    <name evidence="2" type="ORF">J7I42_19650</name>
</gene>
<keyword evidence="1" id="KW-0812">Transmembrane</keyword>
<feature type="transmembrane region" description="Helical" evidence="1">
    <location>
        <begin position="127"/>
        <end position="143"/>
    </location>
</feature>
<keyword evidence="3" id="KW-1185">Reference proteome</keyword>
<dbReference type="SUPFAM" id="SSF103481">
    <property type="entry name" value="Multidrug resistance efflux transporter EmrE"/>
    <property type="match status" value="1"/>
</dbReference>
<dbReference type="RefSeq" id="WP_209140557.1">
    <property type="nucleotide sequence ID" value="NZ_JAGHKO010000004.1"/>
</dbReference>
<feature type="transmembrane region" description="Helical" evidence="1">
    <location>
        <begin position="36"/>
        <end position="55"/>
    </location>
</feature>
<accession>A0ABS3YYC5</accession>
<evidence type="ECO:0000313" key="2">
    <source>
        <dbReference type="EMBL" id="MBO9202512.1"/>
    </source>
</evidence>
<dbReference type="Proteomes" id="UP000677244">
    <property type="component" value="Unassembled WGS sequence"/>
</dbReference>
<protein>
    <submittedName>
        <fullName evidence="2">DMT family transporter</fullName>
    </submittedName>
</protein>
<feature type="transmembrane region" description="Helical" evidence="1">
    <location>
        <begin position="95"/>
        <end position="115"/>
    </location>
</feature>